<name>A0A1Y1ZJM9_9PLEO</name>
<dbReference type="OrthoDB" id="3439035at2759"/>
<feature type="compositionally biased region" description="Basic and acidic residues" evidence="1">
    <location>
        <begin position="530"/>
        <end position="542"/>
    </location>
</feature>
<dbReference type="EMBL" id="MCFA01000073">
    <property type="protein sequence ID" value="ORY10426.1"/>
    <property type="molecule type" value="Genomic_DNA"/>
</dbReference>
<feature type="compositionally biased region" description="Basic and acidic residues" evidence="1">
    <location>
        <begin position="140"/>
        <end position="149"/>
    </location>
</feature>
<sequence length="790" mass="87661">MDEQAQDDNTQGSIISRLTELDDDDTDEFGKLMMQNARDERRLENALRGNAQPFRKARTHPRVGLTLENLERNSNGPNGADARAGGVAKFESPPSVSSSGGSDPAIRVPSEWGRKGRVKRDWMRTIASDEERTPGPQEEETPRPKDPADRPLPSVEDSPFSHKSTPSSARRRTPADEEEQTWDFSLDLNEASIVASTPYFPRNTALDDIRQREIESLKEQAVTTNVLDRIRERSPSETRRPKPKPSLESLTNGVAAPEQARESGPSEIRLRKRAGSSKSTAKSLTFGGEAGEPAPKSPILMYKSVETVGVVDRGILANAQTSSKRPDHRREDSHELLRRLARVSSNTPSPGRSGIPRPRTAPARQPNENSPNVATEPSGSAENSVPAQQGTSSETTTNDTVATARENHTEPAQSVEQQQTSDPAPAPAPVAKPPDIDVTPMPVDRPALSAKTPVVTGAWIDTPAPRPALRPVDESRPRPQSPKKGGPSKKSSEKQKVPEPEEGPEESNDAPVERIRPALPRSALEAIVEEEKAHGRSQRPDDGYGDSTIDSLEDLMQPHIENSETAELDEDTLQGLGIPTGVPRNEAERQRQQELLHLHRMNDRLRAARTSIRDASRGMKRVENRVEHVEEGSDAVRVVYRDCPCAEEGHQCSPFSAAWKTLKSFFVDSRKSRLTWLSIALLTLFTWYILESLACDQYCHKFYASSMKGFGVDWDAPRFPFVIPTVTYRKILRPITQPVVWTWSSLFENEDARTAATRTARKVTTRIIQAHMQHTFDADPVMRMDDDEVM</sequence>
<accession>A0A1Y1ZJM9</accession>
<feature type="compositionally biased region" description="Polar residues" evidence="1">
    <location>
        <begin position="410"/>
        <end position="422"/>
    </location>
</feature>
<feature type="compositionally biased region" description="Polar residues" evidence="1">
    <location>
        <begin position="366"/>
        <end position="401"/>
    </location>
</feature>
<dbReference type="AlphaFoldDB" id="A0A1Y1ZJM9"/>
<feature type="region of interest" description="Disordered" evidence="1">
    <location>
        <begin position="42"/>
        <end position="187"/>
    </location>
</feature>
<evidence type="ECO:0000256" key="1">
    <source>
        <dbReference type="SAM" id="MobiDB-lite"/>
    </source>
</evidence>
<gene>
    <name evidence="2" type="ORF">BCR34DRAFT_485682</name>
</gene>
<feature type="compositionally biased region" description="Low complexity" evidence="1">
    <location>
        <begin position="348"/>
        <end position="358"/>
    </location>
</feature>
<feature type="compositionally biased region" description="Low complexity" evidence="1">
    <location>
        <begin position="92"/>
        <end position="102"/>
    </location>
</feature>
<comment type="caution">
    <text evidence="2">The sequence shown here is derived from an EMBL/GenBank/DDBJ whole genome shotgun (WGS) entry which is preliminary data.</text>
</comment>
<feature type="region of interest" description="Disordered" evidence="1">
    <location>
        <begin position="215"/>
        <end position="298"/>
    </location>
</feature>
<feature type="region of interest" description="Disordered" evidence="1">
    <location>
        <begin position="564"/>
        <end position="589"/>
    </location>
</feature>
<feature type="compositionally biased region" description="Polar residues" evidence="1">
    <location>
        <begin position="7"/>
        <end position="16"/>
    </location>
</feature>
<protein>
    <submittedName>
        <fullName evidence="2">Uncharacterized protein</fullName>
    </submittedName>
</protein>
<proteinExistence type="predicted"/>
<organism evidence="2 3">
    <name type="scientific">Clohesyomyces aquaticus</name>
    <dbReference type="NCBI Taxonomy" id="1231657"/>
    <lineage>
        <taxon>Eukaryota</taxon>
        <taxon>Fungi</taxon>
        <taxon>Dikarya</taxon>
        <taxon>Ascomycota</taxon>
        <taxon>Pezizomycotina</taxon>
        <taxon>Dothideomycetes</taxon>
        <taxon>Pleosporomycetidae</taxon>
        <taxon>Pleosporales</taxon>
        <taxon>Lindgomycetaceae</taxon>
        <taxon>Clohesyomyces</taxon>
    </lineage>
</organism>
<feature type="region of interest" description="Disordered" evidence="1">
    <location>
        <begin position="316"/>
        <end position="516"/>
    </location>
</feature>
<keyword evidence="3" id="KW-1185">Reference proteome</keyword>
<feature type="region of interest" description="Disordered" evidence="1">
    <location>
        <begin position="1"/>
        <end position="28"/>
    </location>
</feature>
<feature type="compositionally biased region" description="Basic and acidic residues" evidence="1">
    <location>
        <begin position="324"/>
        <end position="338"/>
    </location>
</feature>
<reference evidence="2 3" key="1">
    <citation type="submission" date="2016-07" db="EMBL/GenBank/DDBJ databases">
        <title>Pervasive Adenine N6-methylation of Active Genes in Fungi.</title>
        <authorList>
            <consortium name="DOE Joint Genome Institute"/>
            <person name="Mondo S.J."/>
            <person name="Dannebaum R.O."/>
            <person name="Kuo R.C."/>
            <person name="Labutti K."/>
            <person name="Haridas S."/>
            <person name="Kuo A."/>
            <person name="Salamov A."/>
            <person name="Ahrendt S.R."/>
            <person name="Lipzen A."/>
            <person name="Sullivan W."/>
            <person name="Andreopoulos W.B."/>
            <person name="Clum A."/>
            <person name="Lindquist E."/>
            <person name="Daum C."/>
            <person name="Ramamoorthy G.K."/>
            <person name="Gryganskyi A."/>
            <person name="Culley D."/>
            <person name="Magnuson J.K."/>
            <person name="James T.Y."/>
            <person name="O'Malley M.A."/>
            <person name="Stajich J.E."/>
            <person name="Spatafora J.W."/>
            <person name="Visel A."/>
            <person name="Grigoriev I.V."/>
        </authorList>
    </citation>
    <scope>NUCLEOTIDE SEQUENCE [LARGE SCALE GENOMIC DNA]</scope>
    <source>
        <strain evidence="2 3">CBS 115471</strain>
    </source>
</reference>
<feature type="compositionally biased region" description="Basic and acidic residues" evidence="1">
    <location>
        <begin position="490"/>
        <end position="499"/>
    </location>
</feature>
<feature type="compositionally biased region" description="Basic and acidic residues" evidence="1">
    <location>
        <begin position="119"/>
        <end position="133"/>
    </location>
</feature>
<evidence type="ECO:0000313" key="2">
    <source>
        <dbReference type="EMBL" id="ORY10426.1"/>
    </source>
</evidence>
<feature type="region of interest" description="Disordered" evidence="1">
    <location>
        <begin position="530"/>
        <end position="550"/>
    </location>
</feature>
<dbReference type="Proteomes" id="UP000193144">
    <property type="component" value="Unassembled WGS sequence"/>
</dbReference>
<feature type="compositionally biased region" description="Basic and acidic residues" evidence="1">
    <location>
        <begin position="228"/>
        <end position="240"/>
    </location>
</feature>
<evidence type="ECO:0000313" key="3">
    <source>
        <dbReference type="Proteomes" id="UP000193144"/>
    </source>
</evidence>